<protein>
    <submittedName>
        <fullName evidence="2">Cupin</fullName>
    </submittedName>
</protein>
<dbReference type="SUPFAM" id="SSF51182">
    <property type="entry name" value="RmlC-like cupins"/>
    <property type="match status" value="1"/>
</dbReference>
<evidence type="ECO:0000313" key="2">
    <source>
        <dbReference type="EMBL" id="RXE56464.1"/>
    </source>
</evidence>
<gene>
    <name evidence="2" type="ORF">ABH15_10340</name>
</gene>
<dbReference type="PANTHER" id="PTHR40112">
    <property type="entry name" value="H2HPP ISOMERASE"/>
    <property type="match status" value="1"/>
</dbReference>
<feature type="domain" description="Cupin type-2" evidence="1">
    <location>
        <begin position="33"/>
        <end position="100"/>
    </location>
</feature>
<reference evidence="2 3" key="1">
    <citation type="journal article" date="2015" name="Int. J. Syst. Evol. Microbiol.">
        <title>Methanoculleus taiwanensis sp. nov., a methanogen isolated from deep marine sediment at the deformation front area near Taiwan.</title>
        <authorList>
            <person name="Weng C.Y."/>
            <person name="Chen S.C."/>
            <person name="Lai M.C."/>
            <person name="Wu S.Y."/>
            <person name="Lin S."/>
            <person name="Yang T.F."/>
            <person name="Chen P.C."/>
        </authorList>
    </citation>
    <scope>NUCLEOTIDE SEQUENCE [LARGE SCALE GENOMIC DNA]</scope>
    <source>
        <strain evidence="2 3">CYW4</strain>
    </source>
</reference>
<dbReference type="InterPro" id="IPR014710">
    <property type="entry name" value="RmlC-like_jellyroll"/>
</dbReference>
<dbReference type="CDD" id="cd06984">
    <property type="entry name" value="cupin_Moth_1897"/>
    <property type="match status" value="1"/>
</dbReference>
<evidence type="ECO:0000259" key="1">
    <source>
        <dbReference type="Pfam" id="PF07883"/>
    </source>
</evidence>
<evidence type="ECO:0000313" key="3">
    <source>
        <dbReference type="Proteomes" id="UP000290932"/>
    </source>
</evidence>
<comment type="caution">
    <text evidence="2">The sequence shown here is derived from an EMBL/GenBank/DDBJ whole genome shotgun (WGS) entry which is preliminary data.</text>
</comment>
<name>A0A498H3F8_9EURY</name>
<dbReference type="InterPro" id="IPR052535">
    <property type="entry name" value="Bacilysin_H2HPP_isomerase"/>
</dbReference>
<dbReference type="InterPro" id="IPR011051">
    <property type="entry name" value="RmlC_Cupin_sf"/>
</dbReference>
<proteinExistence type="predicted"/>
<dbReference type="Pfam" id="PF07883">
    <property type="entry name" value="Cupin_2"/>
    <property type="match status" value="1"/>
</dbReference>
<dbReference type="OrthoDB" id="114121at2157"/>
<dbReference type="PANTHER" id="PTHR40112:SF1">
    <property type="entry name" value="H2HPP ISOMERASE"/>
    <property type="match status" value="1"/>
</dbReference>
<dbReference type="Proteomes" id="UP000290932">
    <property type="component" value="Unassembled WGS sequence"/>
</dbReference>
<organism evidence="2 3">
    <name type="scientific">Methanoculleus taiwanensis</name>
    <dbReference type="NCBI Taxonomy" id="1550565"/>
    <lineage>
        <taxon>Archaea</taxon>
        <taxon>Methanobacteriati</taxon>
        <taxon>Methanobacteriota</taxon>
        <taxon>Stenosarchaea group</taxon>
        <taxon>Methanomicrobia</taxon>
        <taxon>Methanomicrobiales</taxon>
        <taxon>Methanomicrobiaceae</taxon>
        <taxon>Methanoculleus</taxon>
    </lineage>
</organism>
<dbReference type="InterPro" id="IPR013096">
    <property type="entry name" value="Cupin_2"/>
</dbReference>
<dbReference type="Gene3D" id="2.60.120.10">
    <property type="entry name" value="Jelly Rolls"/>
    <property type="match status" value="1"/>
</dbReference>
<accession>A0A498H3F8</accession>
<dbReference type="EMBL" id="LHQS01000002">
    <property type="protein sequence ID" value="RXE56464.1"/>
    <property type="molecule type" value="Genomic_DNA"/>
</dbReference>
<keyword evidence="3" id="KW-1185">Reference proteome</keyword>
<dbReference type="AlphaFoldDB" id="A0A498H3F8"/>
<sequence>MNIVNVADLPVGLNPHHVDARKIYDTEHATAVVITLQPGEALKKHITPVDVFFYVLEGTGVVEIGEERETVGSDHLIESPAKIPHRWSNESGDTFRVLVVKVPRPTSETKLL</sequence>
<dbReference type="RefSeq" id="WP_128694258.1">
    <property type="nucleotide sequence ID" value="NZ_LHQS01000002.1"/>
</dbReference>